<organism evidence="1 2">
    <name type="scientific">Setaria italica</name>
    <name type="common">Foxtail millet</name>
    <name type="synonym">Panicum italicum</name>
    <dbReference type="NCBI Taxonomy" id="4555"/>
    <lineage>
        <taxon>Eukaryota</taxon>
        <taxon>Viridiplantae</taxon>
        <taxon>Streptophyta</taxon>
        <taxon>Embryophyta</taxon>
        <taxon>Tracheophyta</taxon>
        <taxon>Spermatophyta</taxon>
        <taxon>Magnoliopsida</taxon>
        <taxon>Liliopsida</taxon>
        <taxon>Poales</taxon>
        <taxon>Poaceae</taxon>
        <taxon>PACMAD clade</taxon>
        <taxon>Panicoideae</taxon>
        <taxon>Panicodae</taxon>
        <taxon>Paniceae</taxon>
        <taxon>Cenchrinae</taxon>
        <taxon>Setaria</taxon>
    </lineage>
</organism>
<dbReference type="Pfam" id="PF07893">
    <property type="entry name" value="DUF1668"/>
    <property type="match status" value="1"/>
</dbReference>
<keyword evidence="2" id="KW-1185">Reference proteome</keyword>
<dbReference type="Proteomes" id="UP000004995">
    <property type="component" value="Unassembled WGS sequence"/>
</dbReference>
<accession>K3ZDR7</accession>
<dbReference type="EMBL" id="AGNK02001676">
    <property type="status" value="NOT_ANNOTATED_CDS"/>
    <property type="molecule type" value="Genomic_DNA"/>
</dbReference>
<protein>
    <submittedName>
        <fullName evidence="1">Uncharacterized protein</fullName>
    </submittedName>
</protein>
<dbReference type="InParanoid" id="K3ZDR7"/>
<reference evidence="1" key="2">
    <citation type="submission" date="2018-08" db="UniProtKB">
        <authorList>
            <consortium name="EnsemblPlants"/>
        </authorList>
    </citation>
    <scope>IDENTIFICATION</scope>
    <source>
        <strain evidence="1">Yugu1</strain>
    </source>
</reference>
<reference evidence="2" key="1">
    <citation type="journal article" date="2012" name="Nat. Biotechnol.">
        <title>Reference genome sequence of the model plant Setaria.</title>
        <authorList>
            <person name="Bennetzen J.L."/>
            <person name="Schmutz J."/>
            <person name="Wang H."/>
            <person name="Percifield R."/>
            <person name="Hawkins J."/>
            <person name="Pontaroli A.C."/>
            <person name="Estep M."/>
            <person name="Feng L."/>
            <person name="Vaughn J.N."/>
            <person name="Grimwood J."/>
            <person name="Jenkins J."/>
            <person name="Barry K."/>
            <person name="Lindquist E."/>
            <person name="Hellsten U."/>
            <person name="Deshpande S."/>
            <person name="Wang X."/>
            <person name="Wu X."/>
            <person name="Mitros T."/>
            <person name="Triplett J."/>
            <person name="Yang X."/>
            <person name="Ye C.Y."/>
            <person name="Mauro-Herrera M."/>
            <person name="Wang L."/>
            <person name="Li P."/>
            <person name="Sharma M."/>
            <person name="Sharma R."/>
            <person name="Ronald P.C."/>
            <person name="Panaud O."/>
            <person name="Kellogg E.A."/>
            <person name="Brutnell T.P."/>
            <person name="Doust A.N."/>
            <person name="Tuskan G.A."/>
            <person name="Rokhsar D."/>
            <person name="Devos K.M."/>
        </authorList>
    </citation>
    <scope>NUCLEOTIDE SEQUENCE [LARGE SCALE GENOMIC DNA]</scope>
    <source>
        <strain evidence="2">cv. Yugu1</strain>
    </source>
</reference>
<proteinExistence type="predicted"/>
<dbReference type="Gramene" id="KQL15237">
    <property type="protein sequence ID" value="KQL15237"/>
    <property type="gene ID" value="SETIT_024708mg"/>
</dbReference>
<dbReference type="PANTHER" id="PTHR33085:SF83">
    <property type="entry name" value="DUF1618 DOMAIN-CONTAINING PROTEIN"/>
    <property type="match status" value="1"/>
</dbReference>
<dbReference type="OMA" id="WANDEAL"/>
<sequence>MRRFVHLLANDLKGGYTLRNIDVGPLFADAHAGTGRRFSRLPRPLACFECPIKAGRMEFFLLGSKIVVTSAVRMGPDLLHSKSVDPAWAAVGGRLFALRFDDRIHDWSWDLLPSPPLLDMPFEGDDSDIQSYGAGDDKNIWVSTAGKGTYTAGGWALPFDGQVQYIPDYDPCLGFCNKTKDLCSAELTAWANDEALEPPVHRKIWDDDVVDDLCSTRWYLARSHLTYLGYGKFCVTRFFNITHDFLHVAVMTAVEATLTYGTGELQMVSRASRRYKFKLGTSIFYALLN</sequence>
<dbReference type="InterPro" id="IPR012871">
    <property type="entry name" value="DUF1668_ORYSA"/>
</dbReference>
<evidence type="ECO:0000313" key="1">
    <source>
        <dbReference type="EnsemblPlants" id="KQL15237"/>
    </source>
</evidence>
<dbReference type="eggNOG" id="ENOG502R6DN">
    <property type="taxonomic scope" value="Eukaryota"/>
</dbReference>
<dbReference type="AlphaFoldDB" id="K3ZDR7"/>
<dbReference type="EnsemblPlants" id="KQL15237">
    <property type="protein sequence ID" value="KQL15237"/>
    <property type="gene ID" value="SETIT_024708mg"/>
</dbReference>
<dbReference type="HOGENOM" id="CLU_018267_0_1_1"/>
<dbReference type="PANTHER" id="PTHR33085">
    <property type="entry name" value="OS12G0113100 PROTEIN-RELATED"/>
    <property type="match status" value="1"/>
</dbReference>
<name>K3ZDR7_SETIT</name>
<evidence type="ECO:0000313" key="2">
    <source>
        <dbReference type="Proteomes" id="UP000004995"/>
    </source>
</evidence>